<name>A0AAU8HZB9_9CAUD</name>
<sequence length="189" mass="21972">MIYHITPYLTGDIGKGINDTIRVLPEDSWICLRDIDTMFLLPEQPMWIETLVRSNPQYDVIGASCNRLGSTYQLFDGERSEDPNIENHIQKARVARLVFGGDIEEVPYGVPLAGFFLLFRKSLWQEIPFEERSIQFDLIFSNKLHSEGKRLGIMRGMYLFHTYRLGSQNPQMSISHLIHCQDMEKVIKY</sequence>
<organism evidence="1">
    <name type="scientific">Klebsiella phage FKP3</name>
    <dbReference type="NCBI Taxonomy" id="3231233"/>
    <lineage>
        <taxon>Viruses</taxon>
        <taxon>Duplodnaviria</taxon>
        <taxon>Heunggongvirae</taxon>
        <taxon>Uroviricota</taxon>
        <taxon>Caudoviricetes</taxon>
        <taxon>Stephanstirmvirinae</taxon>
        <taxon>Justusliebigvirus</taxon>
    </lineage>
</organism>
<accession>A0AAU8HZB9</accession>
<dbReference type="InterPro" id="IPR029044">
    <property type="entry name" value="Nucleotide-diphossugar_trans"/>
</dbReference>
<dbReference type="EMBL" id="PP895363">
    <property type="protein sequence ID" value="XCI78039.1"/>
    <property type="molecule type" value="Genomic_DNA"/>
</dbReference>
<proteinExistence type="predicted"/>
<protein>
    <submittedName>
        <fullName evidence="1">Glycosyltransferase</fullName>
    </submittedName>
</protein>
<evidence type="ECO:0000313" key="1">
    <source>
        <dbReference type="EMBL" id="XCI78039.1"/>
    </source>
</evidence>
<dbReference type="SUPFAM" id="SSF53448">
    <property type="entry name" value="Nucleotide-diphospho-sugar transferases"/>
    <property type="match status" value="1"/>
</dbReference>
<reference evidence="1" key="1">
    <citation type="submission" date="2024-06" db="EMBL/GenBank/DDBJ databases">
        <title>High activity and specificity of bacteriophage cocktails against carbapenem-resistant Klebsiella pneumoniae belonging to high-risk clones CG258 and ST307.</title>
        <authorList>
            <person name="Jimenez Quiceno J."/>
            <person name="Salazar Ospina L."/>
            <person name="Tellez Carrasquilla S."/>
        </authorList>
    </citation>
    <scope>NUCLEOTIDE SEQUENCE</scope>
</reference>